<accession>A0A843XCZ2</accession>
<protein>
    <submittedName>
        <fullName evidence="1">Uncharacterized protein</fullName>
    </submittedName>
</protein>
<dbReference type="Proteomes" id="UP000652761">
    <property type="component" value="Unassembled WGS sequence"/>
</dbReference>
<dbReference type="AlphaFoldDB" id="A0A843XCZ2"/>
<sequence length="76" mass="8445">MVCLRESEGFKSILRAGFNLSLQFFLSLNDFNLLFGSFGHLERSSIRSAELIDSTHFADVVESAQLTAESESVQPC</sequence>
<organism evidence="1 2">
    <name type="scientific">Colocasia esculenta</name>
    <name type="common">Wild taro</name>
    <name type="synonym">Arum esculentum</name>
    <dbReference type="NCBI Taxonomy" id="4460"/>
    <lineage>
        <taxon>Eukaryota</taxon>
        <taxon>Viridiplantae</taxon>
        <taxon>Streptophyta</taxon>
        <taxon>Embryophyta</taxon>
        <taxon>Tracheophyta</taxon>
        <taxon>Spermatophyta</taxon>
        <taxon>Magnoliopsida</taxon>
        <taxon>Liliopsida</taxon>
        <taxon>Araceae</taxon>
        <taxon>Aroideae</taxon>
        <taxon>Colocasieae</taxon>
        <taxon>Colocasia</taxon>
    </lineage>
</organism>
<evidence type="ECO:0000313" key="1">
    <source>
        <dbReference type="EMBL" id="MQM17298.1"/>
    </source>
</evidence>
<proteinExistence type="predicted"/>
<gene>
    <name evidence="1" type="ORF">Taro_050267</name>
</gene>
<reference evidence="1" key="1">
    <citation type="submission" date="2017-07" db="EMBL/GenBank/DDBJ databases">
        <title>Taro Niue Genome Assembly and Annotation.</title>
        <authorList>
            <person name="Atibalentja N."/>
            <person name="Keating K."/>
            <person name="Fields C.J."/>
        </authorList>
    </citation>
    <scope>NUCLEOTIDE SEQUENCE</scope>
    <source>
        <strain evidence="1">Niue_2</strain>
        <tissue evidence="1">Leaf</tissue>
    </source>
</reference>
<evidence type="ECO:0000313" key="2">
    <source>
        <dbReference type="Proteomes" id="UP000652761"/>
    </source>
</evidence>
<name>A0A843XCZ2_COLES</name>
<dbReference type="EMBL" id="NMUH01007454">
    <property type="protein sequence ID" value="MQM17298.1"/>
    <property type="molecule type" value="Genomic_DNA"/>
</dbReference>
<comment type="caution">
    <text evidence="1">The sequence shown here is derived from an EMBL/GenBank/DDBJ whole genome shotgun (WGS) entry which is preliminary data.</text>
</comment>
<keyword evidence="2" id="KW-1185">Reference proteome</keyword>